<name>A0A1D6NAF5_MAIZE</name>
<feature type="region of interest" description="Disordered" evidence="1">
    <location>
        <begin position="1"/>
        <end position="23"/>
    </location>
</feature>
<reference evidence="2" key="1">
    <citation type="submission" date="2015-12" db="EMBL/GenBank/DDBJ databases">
        <title>Update maize B73 reference genome by single molecule sequencing technologies.</title>
        <authorList>
            <consortium name="Maize Genome Sequencing Project"/>
            <person name="Ware D."/>
        </authorList>
    </citation>
    <scope>NUCLEOTIDE SEQUENCE [LARGE SCALE GENOMIC DNA]</scope>
    <source>
        <tissue evidence="2">Seedling</tissue>
    </source>
</reference>
<dbReference type="AlphaFoldDB" id="A0A1D6NAF5"/>
<dbReference type="GO" id="GO:0016787">
    <property type="term" value="F:hydrolase activity"/>
    <property type="evidence" value="ECO:0007669"/>
    <property type="project" value="UniProtKB-KW"/>
</dbReference>
<gene>
    <name evidence="2" type="ORF">ZEAMMB73_Zm00001d043309</name>
</gene>
<evidence type="ECO:0000313" key="2">
    <source>
        <dbReference type="EMBL" id="ONM37525.1"/>
    </source>
</evidence>
<organism evidence="2">
    <name type="scientific">Zea mays</name>
    <name type="common">Maize</name>
    <dbReference type="NCBI Taxonomy" id="4577"/>
    <lineage>
        <taxon>Eukaryota</taxon>
        <taxon>Viridiplantae</taxon>
        <taxon>Streptophyta</taxon>
        <taxon>Embryophyta</taxon>
        <taxon>Tracheophyta</taxon>
        <taxon>Spermatophyta</taxon>
        <taxon>Magnoliopsida</taxon>
        <taxon>Liliopsida</taxon>
        <taxon>Poales</taxon>
        <taxon>Poaceae</taxon>
        <taxon>PACMAD clade</taxon>
        <taxon>Panicoideae</taxon>
        <taxon>Andropogonodae</taxon>
        <taxon>Andropogoneae</taxon>
        <taxon>Tripsacinae</taxon>
        <taxon>Zea</taxon>
    </lineage>
</organism>
<feature type="compositionally biased region" description="Polar residues" evidence="1">
    <location>
        <begin position="1"/>
        <end position="10"/>
    </location>
</feature>
<dbReference type="EMBL" id="CM007649">
    <property type="protein sequence ID" value="ONM37525.1"/>
    <property type="molecule type" value="Genomic_DNA"/>
</dbReference>
<keyword evidence="2" id="KW-0378">Hydrolase</keyword>
<protein>
    <submittedName>
        <fullName evidence="2">Glycosyl hydrolase family protein</fullName>
    </submittedName>
</protein>
<evidence type="ECO:0000256" key="1">
    <source>
        <dbReference type="SAM" id="MobiDB-lite"/>
    </source>
</evidence>
<dbReference type="ExpressionAtlas" id="A0A1D6NAF5">
    <property type="expression patterns" value="baseline and differential"/>
</dbReference>
<proteinExistence type="predicted"/>
<sequence>MSSSLENTPAVNGHSAPISPTITPTLISVPTATMPVSNDRCGCYMSTNRIQVYPRHTDMVIPEGAAVLPISDNQWVAVSLPYSMEQRDFCCRNPDCHLGR</sequence>
<accession>A0A1D6NAF5</accession>